<evidence type="ECO:0000313" key="3">
    <source>
        <dbReference type="Proteomes" id="UP001231518"/>
    </source>
</evidence>
<protein>
    <submittedName>
        <fullName evidence="2">Uncharacterized protein</fullName>
    </submittedName>
</protein>
<sequence>MYNTLNAKVLEPQLCLDDIPWIPREEQALRWKHADRPNYDNNIDLKFPYSEVPYLEDYDLVKIPIDPNVLIPHVDYWGEGKVISDEGERGFPSCYNVNSEYQLVSGAPDQNRKIPNRIPVRSKEDCNTSNYVRDNSVFLVTVAAASLTSSSAKDIARIVNSDRGTVVVFGLGDMFRLGDESQGVLELSAELQKKGLIVILNATPSYSFTEVTYYKSRISFISKYKLENDLYNTVASGNYDTAVYMVQRFGEVTSDLLIQELMPRLISAIPRNAISFAYKLWIRDEKDIVRKHFPKSFQNIFNEDAVTIVNQQYQQPLKLSIPKYDQDVNNSVAWGDTYLSDITSGRVIWKVIPVWKCDGIKFKLYNSYRKRFLKLDENVNKNGDRKGLGSNDGNEDEHLFYLEPSVNKGTEVFFIVNQLYGQTLNVAVKEDNVGDRLVLGHDYGEGNTSEIFMWVITAWSSEIAVEPQN</sequence>
<reference evidence="2" key="1">
    <citation type="submission" date="2023-03" db="EMBL/GenBank/DDBJ databases">
        <title>Chromosome-level genomes of two armyworms, Mythimna separata and Mythimna loreyi, provide insights into the biosynthesis and reception of sex pheromones.</title>
        <authorList>
            <person name="Zhao H."/>
        </authorList>
    </citation>
    <scope>NUCLEOTIDE SEQUENCE</scope>
    <source>
        <strain evidence="2">BeijingLab</strain>
        <tissue evidence="2">Pupa</tissue>
    </source>
</reference>
<gene>
    <name evidence="2" type="ORF">PYW07_004338</name>
</gene>
<dbReference type="EMBL" id="JARGEI010000005">
    <property type="protein sequence ID" value="KAJ8731174.1"/>
    <property type="molecule type" value="Genomic_DNA"/>
</dbReference>
<dbReference type="InterPro" id="IPR042046">
    <property type="entry name" value="Lipoprotein_11_N"/>
</dbReference>
<organism evidence="2 3">
    <name type="scientific">Mythimna separata</name>
    <name type="common">Oriental armyworm</name>
    <name type="synonym">Pseudaletia separata</name>
    <dbReference type="NCBI Taxonomy" id="271217"/>
    <lineage>
        <taxon>Eukaryota</taxon>
        <taxon>Metazoa</taxon>
        <taxon>Ecdysozoa</taxon>
        <taxon>Arthropoda</taxon>
        <taxon>Hexapoda</taxon>
        <taxon>Insecta</taxon>
        <taxon>Pterygota</taxon>
        <taxon>Neoptera</taxon>
        <taxon>Endopterygota</taxon>
        <taxon>Lepidoptera</taxon>
        <taxon>Glossata</taxon>
        <taxon>Ditrysia</taxon>
        <taxon>Noctuoidea</taxon>
        <taxon>Noctuidae</taxon>
        <taxon>Noctuinae</taxon>
        <taxon>Hadenini</taxon>
        <taxon>Mythimna</taxon>
    </lineage>
</organism>
<dbReference type="Pfam" id="PF03260">
    <property type="entry name" value="Lipoprotein_11"/>
    <property type="match status" value="1"/>
</dbReference>
<dbReference type="Gene3D" id="1.10.10.2400">
    <property type="entry name" value="Lepidopteran low molecular weight (30 kD) lipoprotein, N-terminal domain"/>
    <property type="match status" value="1"/>
</dbReference>
<accession>A0AAD8DYK0</accession>
<comment type="caution">
    <text evidence="2">The sequence shown here is derived from an EMBL/GenBank/DDBJ whole genome shotgun (WGS) entry which is preliminary data.</text>
</comment>
<name>A0AAD8DYK0_MYTSE</name>
<dbReference type="GO" id="GO:0005576">
    <property type="term" value="C:extracellular region"/>
    <property type="evidence" value="ECO:0007669"/>
    <property type="project" value="InterPro"/>
</dbReference>
<dbReference type="InterPro" id="IPR004943">
    <property type="entry name" value="Lipoprotein_11"/>
</dbReference>
<keyword evidence="1" id="KW-0732">Signal</keyword>
<proteinExistence type="predicted"/>
<evidence type="ECO:0000256" key="1">
    <source>
        <dbReference type="ARBA" id="ARBA00022729"/>
    </source>
</evidence>
<dbReference type="Gene3D" id="2.80.10.50">
    <property type="match status" value="1"/>
</dbReference>
<dbReference type="AlphaFoldDB" id="A0AAD8DYK0"/>
<evidence type="ECO:0000313" key="2">
    <source>
        <dbReference type="EMBL" id="KAJ8731174.1"/>
    </source>
</evidence>
<keyword evidence="3" id="KW-1185">Reference proteome</keyword>
<dbReference type="Proteomes" id="UP001231518">
    <property type="component" value="Chromosome 16"/>
</dbReference>